<dbReference type="Pfam" id="PF13432">
    <property type="entry name" value="TPR_16"/>
    <property type="match status" value="2"/>
</dbReference>
<dbReference type="Gene3D" id="1.25.40.10">
    <property type="entry name" value="Tetratricopeptide repeat domain"/>
    <property type="match status" value="1"/>
</dbReference>
<keyword evidence="1" id="KW-0802">TPR repeat</keyword>
<dbReference type="InterPro" id="IPR019734">
    <property type="entry name" value="TPR_rpt"/>
</dbReference>
<feature type="repeat" description="TPR" evidence="1">
    <location>
        <begin position="431"/>
        <end position="464"/>
    </location>
</feature>
<evidence type="ECO:0000313" key="5">
    <source>
        <dbReference type="Proteomes" id="UP000467840"/>
    </source>
</evidence>
<organism evidence="4 5">
    <name type="scientific">Hevea brasiliensis</name>
    <name type="common">Para rubber tree</name>
    <name type="synonym">Siphonia brasiliensis</name>
    <dbReference type="NCBI Taxonomy" id="3981"/>
    <lineage>
        <taxon>Eukaryota</taxon>
        <taxon>Viridiplantae</taxon>
        <taxon>Streptophyta</taxon>
        <taxon>Embryophyta</taxon>
        <taxon>Tracheophyta</taxon>
        <taxon>Spermatophyta</taxon>
        <taxon>Magnoliopsida</taxon>
        <taxon>eudicotyledons</taxon>
        <taxon>Gunneridae</taxon>
        <taxon>Pentapetalae</taxon>
        <taxon>rosids</taxon>
        <taxon>fabids</taxon>
        <taxon>Malpighiales</taxon>
        <taxon>Euphorbiaceae</taxon>
        <taxon>Crotonoideae</taxon>
        <taxon>Micrandreae</taxon>
        <taxon>Hevea</taxon>
    </lineage>
</organism>
<comment type="caution">
    <text evidence="4">The sequence shown here is derived from an EMBL/GenBank/DDBJ whole genome shotgun (WGS) entry which is preliminary data.</text>
</comment>
<evidence type="ECO:0000313" key="4">
    <source>
        <dbReference type="EMBL" id="KAF2317706.1"/>
    </source>
</evidence>
<dbReference type="PROSITE" id="PS50005">
    <property type="entry name" value="TPR"/>
    <property type="match status" value="1"/>
</dbReference>
<evidence type="ECO:0000256" key="1">
    <source>
        <dbReference type="PROSITE-ProRule" id="PRU00339"/>
    </source>
</evidence>
<dbReference type="InterPro" id="IPR011990">
    <property type="entry name" value="TPR-like_helical_dom_sf"/>
</dbReference>
<evidence type="ECO:0000256" key="3">
    <source>
        <dbReference type="SAM" id="MobiDB-lite"/>
    </source>
</evidence>
<reference evidence="4 5" key="1">
    <citation type="journal article" date="2020" name="Mol. Plant">
        <title>The Chromosome-Based Rubber Tree Genome Provides New Insights into Spurge Genome Evolution and Rubber Biosynthesis.</title>
        <authorList>
            <person name="Liu J."/>
            <person name="Shi C."/>
            <person name="Shi C.C."/>
            <person name="Li W."/>
            <person name="Zhang Q.J."/>
            <person name="Zhang Y."/>
            <person name="Li K."/>
            <person name="Lu H.F."/>
            <person name="Shi C."/>
            <person name="Zhu S.T."/>
            <person name="Xiao Z.Y."/>
            <person name="Nan H."/>
            <person name="Yue Y."/>
            <person name="Zhu X.G."/>
            <person name="Wu Y."/>
            <person name="Hong X.N."/>
            <person name="Fan G.Y."/>
            <person name="Tong Y."/>
            <person name="Zhang D."/>
            <person name="Mao C.L."/>
            <person name="Liu Y.L."/>
            <person name="Hao S.J."/>
            <person name="Liu W.Q."/>
            <person name="Lv M.Q."/>
            <person name="Zhang H.B."/>
            <person name="Liu Y."/>
            <person name="Hu-Tang G.R."/>
            <person name="Wang J.P."/>
            <person name="Wang J.H."/>
            <person name="Sun Y.H."/>
            <person name="Ni S.B."/>
            <person name="Chen W.B."/>
            <person name="Zhang X.C."/>
            <person name="Jiao Y.N."/>
            <person name="Eichler E.E."/>
            <person name="Li G.H."/>
            <person name="Liu X."/>
            <person name="Gao L.Z."/>
        </authorList>
    </citation>
    <scope>NUCLEOTIDE SEQUENCE [LARGE SCALE GENOMIC DNA]</scope>
    <source>
        <strain evidence="5">cv. GT1</strain>
        <tissue evidence="4">Leaf</tissue>
    </source>
</reference>
<feature type="compositionally biased region" description="Low complexity" evidence="3">
    <location>
        <begin position="169"/>
        <end position="180"/>
    </location>
</feature>
<dbReference type="PANTHER" id="PTHR26312:SF126">
    <property type="entry name" value="TETRATRICOPEPTIDE REPEAT (TPR)-LIKE SUPERFAMILY PROTEIN"/>
    <property type="match status" value="1"/>
</dbReference>
<sequence>MEQPPIPNATPQTPSKDNNKPSKKKPPTPQELISHYQSQGLDSQEASLKVIEDLQNVVFRVISANNKNRKDKFMAETSRKVDVVNNRVAVLDMKLDSKPGYVETFAIGVASGTALRRIESVWPHVIGEIENRRKKMSITAMASCSFPRFRVQCSNSKPKRGFGAKNDPTTTRKSTTKQSTPLPTQAPGLSSRFDGKSKSMDIEFEERLEAVKRSALEQRKADEIDYDAPVKSEKKTIGLGTKIGVGVAVLVFGLVFALGDFLPSGSDGPLEDAIVVDKKLSKEEKATLQARLKQYEATLAVSSKDPTALEGAAVTLAELGEYARASSLLQDLAKEKPTDPEVFRLLGEVKYVLKDYEGSANAYRISVMVSKNVNFEVLRGLTNALLAAKKPDEAVQILLASRERLNSEKPSGIGIKADGNAMETESEVDPIQVDLLLGKVYSDWGHVSDAVSVYDQLISSHPNDFRVYLAKGIILKENGNVGDAERMFIQARFFAPEKAKAFVDRYARK</sequence>
<gene>
    <name evidence="4" type="ORF">GH714_039621</name>
</gene>
<feature type="region of interest" description="Disordered" evidence="3">
    <location>
        <begin position="155"/>
        <end position="195"/>
    </location>
</feature>
<proteinExistence type="predicted"/>
<dbReference type="Proteomes" id="UP000467840">
    <property type="component" value="Chromosome 6"/>
</dbReference>
<dbReference type="AlphaFoldDB" id="A0A6A6MZ58"/>
<accession>A0A6A6MZ58</accession>
<dbReference type="EMBL" id="JAAGAX010000004">
    <property type="protein sequence ID" value="KAF2317706.1"/>
    <property type="molecule type" value="Genomic_DNA"/>
</dbReference>
<dbReference type="SUPFAM" id="SSF48452">
    <property type="entry name" value="TPR-like"/>
    <property type="match status" value="1"/>
</dbReference>
<feature type="coiled-coil region" evidence="2">
    <location>
        <begin position="278"/>
        <end position="305"/>
    </location>
</feature>
<keyword evidence="2" id="KW-0175">Coiled coil</keyword>
<keyword evidence="5" id="KW-1185">Reference proteome</keyword>
<dbReference type="GO" id="GO:0009535">
    <property type="term" value="C:chloroplast thylakoid membrane"/>
    <property type="evidence" value="ECO:0007669"/>
    <property type="project" value="TreeGrafter"/>
</dbReference>
<name>A0A6A6MZ58_HEVBR</name>
<feature type="region of interest" description="Disordered" evidence="3">
    <location>
        <begin position="1"/>
        <end position="31"/>
    </location>
</feature>
<protein>
    <submittedName>
        <fullName evidence="4">Uncharacterized protein</fullName>
    </submittedName>
</protein>
<dbReference type="PANTHER" id="PTHR26312">
    <property type="entry name" value="TETRATRICOPEPTIDE REPEAT PROTEIN 5"/>
    <property type="match status" value="1"/>
</dbReference>
<evidence type="ECO:0000256" key="2">
    <source>
        <dbReference type="SAM" id="Coils"/>
    </source>
</evidence>